<reference evidence="3" key="1">
    <citation type="submission" date="2015-01" db="EMBL/GenBank/DDBJ databases">
        <authorList>
            <person name="Aksoy S."/>
            <person name="Warren W."/>
            <person name="Wilson R.K."/>
        </authorList>
    </citation>
    <scope>NUCLEOTIDE SEQUENCE [LARGE SCALE GENOMIC DNA]</scope>
    <source>
        <strain evidence="3">IAEA</strain>
    </source>
</reference>
<dbReference type="EMBL" id="JXJN01008967">
    <property type="status" value="NOT_ANNOTATED_CDS"/>
    <property type="molecule type" value="Genomic_DNA"/>
</dbReference>
<evidence type="ECO:0000313" key="3">
    <source>
        <dbReference type="Proteomes" id="UP000092460"/>
    </source>
</evidence>
<keyword evidence="1" id="KW-1133">Transmembrane helix</keyword>
<dbReference type="VEuPathDB" id="VectorBase:GPPI020134"/>
<keyword evidence="1" id="KW-0812">Transmembrane</keyword>
<proteinExistence type="predicted"/>
<dbReference type="Proteomes" id="UP000092460">
    <property type="component" value="Unassembled WGS sequence"/>
</dbReference>
<evidence type="ECO:0000313" key="2">
    <source>
        <dbReference type="EnsemblMetazoa" id="GPPI020134-PA"/>
    </source>
</evidence>
<dbReference type="EnsemblMetazoa" id="GPPI020134-RA">
    <property type="protein sequence ID" value="GPPI020134-PA"/>
    <property type="gene ID" value="GPPI020134"/>
</dbReference>
<protein>
    <submittedName>
        <fullName evidence="2">Uncharacterized protein</fullName>
    </submittedName>
</protein>
<name>A0A1B0B634_9MUSC</name>
<evidence type="ECO:0000256" key="1">
    <source>
        <dbReference type="SAM" id="Phobius"/>
    </source>
</evidence>
<accession>A0A1B0B634</accession>
<sequence>MQHAKVLRPFRAFSHIVNVMEKVKFCTQQIIARWTGKIIRFLQHFMYLLLTRIKQNDKLSLLLLSTVSLLVVFVLLLMLMLLLSLWLKPLILTVSALVVIVSMMMFVIVLLPDSDAAVLRKNYSFTLTLNSQNCCKGKASHWAITLIGRHTFSNM</sequence>
<organism evidence="2 3">
    <name type="scientific">Glossina palpalis gambiensis</name>
    <dbReference type="NCBI Taxonomy" id="67801"/>
    <lineage>
        <taxon>Eukaryota</taxon>
        <taxon>Metazoa</taxon>
        <taxon>Ecdysozoa</taxon>
        <taxon>Arthropoda</taxon>
        <taxon>Hexapoda</taxon>
        <taxon>Insecta</taxon>
        <taxon>Pterygota</taxon>
        <taxon>Neoptera</taxon>
        <taxon>Endopterygota</taxon>
        <taxon>Diptera</taxon>
        <taxon>Brachycera</taxon>
        <taxon>Muscomorpha</taxon>
        <taxon>Hippoboscoidea</taxon>
        <taxon>Glossinidae</taxon>
        <taxon>Glossina</taxon>
    </lineage>
</organism>
<reference evidence="2" key="2">
    <citation type="submission" date="2020-05" db="UniProtKB">
        <authorList>
            <consortium name="EnsemblMetazoa"/>
        </authorList>
    </citation>
    <scope>IDENTIFICATION</scope>
    <source>
        <strain evidence="2">IAEA</strain>
    </source>
</reference>
<keyword evidence="3" id="KW-1185">Reference proteome</keyword>
<feature type="transmembrane region" description="Helical" evidence="1">
    <location>
        <begin position="90"/>
        <end position="111"/>
    </location>
</feature>
<dbReference type="AlphaFoldDB" id="A0A1B0B634"/>
<keyword evidence="1" id="KW-0472">Membrane</keyword>
<feature type="transmembrane region" description="Helical" evidence="1">
    <location>
        <begin position="61"/>
        <end position="84"/>
    </location>
</feature>